<dbReference type="Pfam" id="PF01557">
    <property type="entry name" value="FAA_hydrolase"/>
    <property type="match status" value="1"/>
</dbReference>
<feature type="domain" description="Rv2993c-like N-terminal" evidence="4">
    <location>
        <begin position="1"/>
        <end position="53"/>
    </location>
</feature>
<comment type="caution">
    <text evidence="5">The sequence shown here is derived from an EMBL/GenBank/DDBJ whole genome shotgun (WGS) entry which is preliminary data.</text>
</comment>
<dbReference type="PANTHER" id="PTHR11820:SF7">
    <property type="entry name" value="ACYLPYRUVASE FAHD1, MITOCHONDRIAL"/>
    <property type="match status" value="1"/>
</dbReference>
<keyword evidence="6" id="KW-1185">Reference proteome</keyword>
<reference evidence="5 6" key="1">
    <citation type="submission" date="2019-03" db="EMBL/GenBank/DDBJ databases">
        <title>Genome sequence of Lentibacillus salicampi ATCC BAA-719.</title>
        <authorList>
            <person name="Maclea K.S."/>
            <person name="Simoes Junior M."/>
        </authorList>
    </citation>
    <scope>NUCLEOTIDE SEQUENCE [LARGE SCALE GENOMIC DNA]</scope>
    <source>
        <strain evidence="5 6">ATCC BAA-719</strain>
    </source>
</reference>
<keyword evidence="2" id="KW-0479">Metal-binding</keyword>
<dbReference type="InterPro" id="IPR018833">
    <property type="entry name" value="Rv2993c-like_N"/>
</dbReference>
<protein>
    <submittedName>
        <fullName evidence="5">DUF2437 domain-containing protein</fullName>
    </submittedName>
</protein>
<feature type="domain" description="Fumarylacetoacetase-like C-terminal" evidence="3">
    <location>
        <begin position="59"/>
        <end position="253"/>
    </location>
</feature>
<sequence length="261" mass="28454">MKFIRFKPKNSQTILQGIVTDMGFKPIAGDMFTGDWEVTGNFYTADSIKILEPLTPRHVIGIGANYVAEPNDLPAKVPDLPVFFYKPVSSVIGGGKPIVIPEGTSEVKFESELAVVMGKRASDLSEEEVTDYIFGYTVANDVTAPKFFHDDGHWTVGKSFDTFTPLGPCIETDFNPDGARVEAYLNGEKKQDSPTANMIVPMRKMVAYLSSVMTLEAGDVILTGSPLGAEMITDDDYIICSVKGIGDLQNPVVQKVSARSR</sequence>
<dbReference type="Proteomes" id="UP000298484">
    <property type="component" value="Unassembled WGS sequence"/>
</dbReference>
<evidence type="ECO:0000256" key="2">
    <source>
        <dbReference type="ARBA" id="ARBA00022723"/>
    </source>
</evidence>
<organism evidence="5 6">
    <name type="scientific">Lentibacillus salicampi</name>
    <dbReference type="NCBI Taxonomy" id="175306"/>
    <lineage>
        <taxon>Bacteria</taxon>
        <taxon>Bacillati</taxon>
        <taxon>Bacillota</taxon>
        <taxon>Bacilli</taxon>
        <taxon>Bacillales</taxon>
        <taxon>Bacillaceae</taxon>
        <taxon>Lentibacillus</taxon>
    </lineage>
</organism>
<dbReference type="Gene3D" id="3.90.850.10">
    <property type="entry name" value="Fumarylacetoacetase-like, C-terminal domain"/>
    <property type="match status" value="1"/>
</dbReference>
<dbReference type="RefSeq" id="WP_135110436.1">
    <property type="nucleotide sequence ID" value="NZ_SRHY01000021.1"/>
</dbReference>
<comment type="similarity">
    <text evidence="1">Belongs to the FAH family.</text>
</comment>
<dbReference type="Pfam" id="PF10370">
    <property type="entry name" value="Rv2993c-like_N"/>
    <property type="match status" value="1"/>
</dbReference>
<accession>A0A4Y9ADI8</accession>
<evidence type="ECO:0000256" key="1">
    <source>
        <dbReference type="ARBA" id="ARBA00010211"/>
    </source>
</evidence>
<evidence type="ECO:0000313" key="5">
    <source>
        <dbReference type="EMBL" id="TFJ92464.1"/>
    </source>
</evidence>
<gene>
    <name evidence="5" type="ORF">E4U82_12050</name>
</gene>
<dbReference type="InterPro" id="IPR036663">
    <property type="entry name" value="Fumarylacetoacetase_C_sf"/>
</dbReference>
<dbReference type="OrthoDB" id="9805307at2"/>
<evidence type="ECO:0000313" key="6">
    <source>
        <dbReference type="Proteomes" id="UP000298484"/>
    </source>
</evidence>
<dbReference type="GO" id="GO:0046872">
    <property type="term" value="F:metal ion binding"/>
    <property type="evidence" value="ECO:0007669"/>
    <property type="project" value="UniProtKB-KW"/>
</dbReference>
<dbReference type="EMBL" id="SRHY01000021">
    <property type="protein sequence ID" value="TFJ92464.1"/>
    <property type="molecule type" value="Genomic_DNA"/>
</dbReference>
<proteinExistence type="inferred from homology"/>
<dbReference type="InterPro" id="IPR011234">
    <property type="entry name" value="Fumarylacetoacetase-like_C"/>
</dbReference>
<name>A0A4Y9ADI8_9BACI</name>
<dbReference type="PANTHER" id="PTHR11820">
    <property type="entry name" value="ACYLPYRUVASE"/>
    <property type="match status" value="1"/>
</dbReference>
<dbReference type="GO" id="GO:0018773">
    <property type="term" value="F:acetylpyruvate hydrolase activity"/>
    <property type="evidence" value="ECO:0007669"/>
    <property type="project" value="TreeGrafter"/>
</dbReference>
<evidence type="ECO:0000259" key="3">
    <source>
        <dbReference type="Pfam" id="PF01557"/>
    </source>
</evidence>
<dbReference type="SUPFAM" id="SSF56529">
    <property type="entry name" value="FAH"/>
    <property type="match status" value="1"/>
</dbReference>
<evidence type="ECO:0000259" key="4">
    <source>
        <dbReference type="Pfam" id="PF10370"/>
    </source>
</evidence>
<dbReference type="AlphaFoldDB" id="A0A4Y9ADI8"/>